<dbReference type="PANTHER" id="PTHR46577">
    <property type="entry name" value="HTH-TYPE TRANSCRIPTIONAL REGULATORY PROTEIN GABR"/>
    <property type="match status" value="1"/>
</dbReference>
<dbReference type="CDD" id="cd07377">
    <property type="entry name" value="WHTH_GntR"/>
    <property type="match status" value="1"/>
</dbReference>
<dbReference type="SMART" id="SM00345">
    <property type="entry name" value="HTH_GNTR"/>
    <property type="match status" value="1"/>
</dbReference>
<keyword evidence="2" id="KW-0805">Transcription regulation</keyword>
<dbReference type="Proteomes" id="UP001549036">
    <property type="component" value="Unassembled WGS sequence"/>
</dbReference>
<dbReference type="GO" id="GO:0003677">
    <property type="term" value="F:DNA binding"/>
    <property type="evidence" value="ECO:0007669"/>
    <property type="project" value="UniProtKB-KW"/>
</dbReference>
<dbReference type="InterPro" id="IPR000524">
    <property type="entry name" value="Tscrpt_reg_HTH_GntR"/>
</dbReference>
<dbReference type="SUPFAM" id="SSF46785">
    <property type="entry name" value="Winged helix' DNA-binding domain"/>
    <property type="match status" value="1"/>
</dbReference>
<sequence length="180" mass="19214">MSSLIADLALEIDRHGKESLGHQVRRGLLAHIRAGILRPGVVLPSTRALAAQLGISRPLIVDAYAQLAAEGFLIVRRGARPIVASGAARVAQLLEERREQPIRYDLRPAMPDVGFFPRKAWASAIRTVLNAIPANDLGMGTFAEARGCDQRSPTILAGCGDSSLIHLTSSSPVASQKDGH</sequence>
<dbReference type="InterPro" id="IPR051446">
    <property type="entry name" value="HTH_trans_reg/aminotransferase"/>
</dbReference>
<dbReference type="PANTHER" id="PTHR46577:SF1">
    <property type="entry name" value="HTH-TYPE TRANSCRIPTIONAL REGULATORY PROTEIN GABR"/>
    <property type="match status" value="1"/>
</dbReference>
<proteinExistence type="predicted"/>
<evidence type="ECO:0000313" key="6">
    <source>
        <dbReference type="EMBL" id="MET3597087.1"/>
    </source>
</evidence>
<evidence type="ECO:0000313" key="7">
    <source>
        <dbReference type="Proteomes" id="UP001549036"/>
    </source>
</evidence>
<dbReference type="RefSeq" id="WP_292374559.1">
    <property type="nucleotide sequence ID" value="NZ_JBEPLM010000020.1"/>
</dbReference>
<dbReference type="EMBL" id="JBEPLM010000020">
    <property type="protein sequence ID" value="MET3597087.1"/>
    <property type="molecule type" value="Genomic_DNA"/>
</dbReference>
<evidence type="ECO:0000259" key="5">
    <source>
        <dbReference type="PROSITE" id="PS50949"/>
    </source>
</evidence>
<protein>
    <submittedName>
        <fullName evidence="6">DNA-binding transcriptional MocR family regulator</fullName>
    </submittedName>
</protein>
<dbReference type="PRINTS" id="PR00035">
    <property type="entry name" value="HTHGNTR"/>
</dbReference>
<reference evidence="6 7" key="1">
    <citation type="submission" date="2024-06" db="EMBL/GenBank/DDBJ databases">
        <title>Genomic Encyclopedia of Type Strains, Phase IV (KMG-IV): sequencing the most valuable type-strain genomes for metagenomic binning, comparative biology and taxonomic classification.</title>
        <authorList>
            <person name="Goeker M."/>
        </authorList>
    </citation>
    <scope>NUCLEOTIDE SEQUENCE [LARGE SCALE GENOMIC DNA]</scope>
    <source>
        <strain evidence="6 7">DSM 29846</strain>
    </source>
</reference>
<dbReference type="Gene3D" id="1.10.10.10">
    <property type="entry name" value="Winged helix-like DNA-binding domain superfamily/Winged helix DNA-binding domain"/>
    <property type="match status" value="1"/>
</dbReference>
<evidence type="ECO:0000256" key="2">
    <source>
        <dbReference type="ARBA" id="ARBA00023015"/>
    </source>
</evidence>
<evidence type="ECO:0000256" key="1">
    <source>
        <dbReference type="ARBA" id="ARBA00022898"/>
    </source>
</evidence>
<keyword evidence="3 6" id="KW-0238">DNA-binding</keyword>
<dbReference type="PROSITE" id="PS50949">
    <property type="entry name" value="HTH_GNTR"/>
    <property type="match status" value="1"/>
</dbReference>
<evidence type="ECO:0000256" key="4">
    <source>
        <dbReference type="ARBA" id="ARBA00023163"/>
    </source>
</evidence>
<name>A0ABV2I2D2_9HYPH</name>
<keyword evidence="4" id="KW-0804">Transcription</keyword>
<dbReference type="InterPro" id="IPR036390">
    <property type="entry name" value="WH_DNA-bd_sf"/>
</dbReference>
<keyword evidence="7" id="KW-1185">Reference proteome</keyword>
<comment type="caution">
    <text evidence="6">The sequence shown here is derived from an EMBL/GenBank/DDBJ whole genome shotgun (WGS) entry which is preliminary data.</text>
</comment>
<accession>A0ABV2I2D2</accession>
<keyword evidence="1" id="KW-0663">Pyridoxal phosphate</keyword>
<evidence type="ECO:0000256" key="3">
    <source>
        <dbReference type="ARBA" id="ARBA00023125"/>
    </source>
</evidence>
<dbReference type="Pfam" id="PF00392">
    <property type="entry name" value="GntR"/>
    <property type="match status" value="1"/>
</dbReference>
<feature type="domain" description="HTH gntR-type" evidence="5">
    <location>
        <begin position="18"/>
        <end position="86"/>
    </location>
</feature>
<dbReference type="InterPro" id="IPR036388">
    <property type="entry name" value="WH-like_DNA-bd_sf"/>
</dbReference>
<organism evidence="6 7">
    <name type="scientific">Mesorhizobium shonense</name>
    <dbReference type="NCBI Taxonomy" id="1209948"/>
    <lineage>
        <taxon>Bacteria</taxon>
        <taxon>Pseudomonadati</taxon>
        <taxon>Pseudomonadota</taxon>
        <taxon>Alphaproteobacteria</taxon>
        <taxon>Hyphomicrobiales</taxon>
        <taxon>Phyllobacteriaceae</taxon>
        <taxon>Mesorhizobium</taxon>
    </lineage>
</organism>
<gene>
    <name evidence="6" type="ORF">ABID26_006511</name>
</gene>